<comment type="subunit">
    <text evidence="1">Homodimer.</text>
</comment>
<organism evidence="4 5">
    <name type="scientific">Plutella xylostella</name>
    <name type="common">Diamondback moth</name>
    <name type="synonym">Plutella maculipennis</name>
    <dbReference type="NCBI Taxonomy" id="51655"/>
    <lineage>
        <taxon>Eukaryota</taxon>
        <taxon>Metazoa</taxon>
        <taxon>Ecdysozoa</taxon>
        <taxon>Arthropoda</taxon>
        <taxon>Hexapoda</taxon>
        <taxon>Insecta</taxon>
        <taxon>Pterygota</taxon>
        <taxon>Neoptera</taxon>
        <taxon>Endopterygota</taxon>
        <taxon>Lepidoptera</taxon>
        <taxon>Glossata</taxon>
        <taxon>Ditrysia</taxon>
        <taxon>Yponomeutoidea</taxon>
        <taxon>Plutellidae</taxon>
        <taxon>Plutella</taxon>
    </lineage>
</organism>
<proteinExistence type="predicted"/>
<evidence type="ECO:0000313" key="4">
    <source>
        <dbReference type="EMBL" id="KAG7309354.1"/>
    </source>
</evidence>
<dbReference type="SFLD" id="SFLDG01153">
    <property type="entry name" value="Main.4:_Theta-like"/>
    <property type="match status" value="1"/>
</dbReference>
<evidence type="ECO:0008006" key="6">
    <source>
        <dbReference type="Google" id="ProtNLM"/>
    </source>
</evidence>
<gene>
    <name evidence="4" type="ORF">JYU34_005307</name>
</gene>
<dbReference type="Gene3D" id="1.20.1050.10">
    <property type="match status" value="1"/>
</dbReference>
<dbReference type="SFLD" id="SFLDS00019">
    <property type="entry name" value="Glutathione_Transferase_(cytos"/>
    <property type="match status" value="1"/>
</dbReference>
<comment type="caution">
    <text evidence="4">The sequence shown here is derived from an EMBL/GenBank/DDBJ whole genome shotgun (WGS) entry which is preliminary data.</text>
</comment>
<dbReference type="SUPFAM" id="SSF47616">
    <property type="entry name" value="GST C-terminal domain-like"/>
    <property type="match status" value="1"/>
</dbReference>
<reference evidence="4 5" key="1">
    <citation type="submission" date="2021-06" db="EMBL/GenBank/DDBJ databases">
        <title>A haploid diamondback moth (Plutella xylostella L.) genome assembly resolves 31 chromosomes and identifies a diamide resistance mutation.</title>
        <authorList>
            <person name="Ward C.M."/>
            <person name="Perry K.D."/>
            <person name="Baker G."/>
            <person name="Powis K."/>
            <person name="Heckel D.G."/>
            <person name="Baxter S.W."/>
        </authorList>
    </citation>
    <scope>NUCLEOTIDE SEQUENCE [LARGE SCALE GENOMIC DNA]</scope>
    <source>
        <strain evidence="4 5">LV</strain>
        <tissue evidence="4">Single pupa</tissue>
    </source>
</reference>
<dbReference type="InterPro" id="IPR040079">
    <property type="entry name" value="Glutathione_S-Trfase"/>
</dbReference>
<accession>A0ABQ7QWE1</accession>
<keyword evidence="5" id="KW-1185">Reference proteome</keyword>
<dbReference type="SUPFAM" id="SSF52833">
    <property type="entry name" value="Thioredoxin-like"/>
    <property type="match status" value="1"/>
</dbReference>
<dbReference type="SFLD" id="SFLDG00358">
    <property type="entry name" value="Main_(cytGST)"/>
    <property type="match status" value="1"/>
</dbReference>
<dbReference type="InterPro" id="IPR036282">
    <property type="entry name" value="Glutathione-S-Trfase_C_sf"/>
</dbReference>
<dbReference type="InterPro" id="IPR010987">
    <property type="entry name" value="Glutathione-S-Trfase_C-like"/>
</dbReference>
<dbReference type="EMBL" id="JAHIBW010000007">
    <property type="protein sequence ID" value="KAG7309354.1"/>
    <property type="molecule type" value="Genomic_DNA"/>
</dbReference>
<dbReference type="InterPro" id="IPR036249">
    <property type="entry name" value="Thioredoxin-like_sf"/>
</dbReference>
<name>A0ABQ7QWE1_PLUXY</name>
<dbReference type="InterPro" id="IPR004046">
    <property type="entry name" value="GST_C"/>
</dbReference>
<protein>
    <recommendedName>
        <fullName evidence="6">Glutathione S-transferase</fullName>
    </recommendedName>
</protein>
<dbReference type="CDD" id="cd03177">
    <property type="entry name" value="GST_C_Delta_Epsilon"/>
    <property type="match status" value="1"/>
</dbReference>
<dbReference type="PANTHER" id="PTHR43969:SF9">
    <property type="entry name" value="GLUTATHIONE S TRANSFERASE D10, ISOFORM A-RELATED"/>
    <property type="match status" value="1"/>
</dbReference>
<evidence type="ECO:0000313" key="5">
    <source>
        <dbReference type="Proteomes" id="UP000823941"/>
    </source>
</evidence>
<evidence type="ECO:0000259" key="3">
    <source>
        <dbReference type="PROSITE" id="PS50405"/>
    </source>
</evidence>
<dbReference type="PROSITE" id="PS50404">
    <property type="entry name" value="GST_NTER"/>
    <property type="match status" value="1"/>
</dbReference>
<dbReference type="PROSITE" id="PS50405">
    <property type="entry name" value="GST_CTER"/>
    <property type="match status" value="1"/>
</dbReference>
<dbReference type="CDD" id="cd03045">
    <property type="entry name" value="GST_N_Delta_Epsilon"/>
    <property type="match status" value="1"/>
</dbReference>
<dbReference type="PANTHER" id="PTHR43969">
    <property type="entry name" value="GLUTATHIONE S TRANSFERASE D10, ISOFORM A-RELATED"/>
    <property type="match status" value="1"/>
</dbReference>
<dbReference type="Proteomes" id="UP000823941">
    <property type="component" value="Chromosome 7"/>
</dbReference>
<sequence length="220" mass="24750">MGLTVYKIDWSPPARAVIMTLEALNITDAELVDVSLLDGKHMSEEYLKMNPQHTVPVIKDGDFVLWDSHAICAYLVNKYGKDDSLYPKDLQKRAVVDQRLHFDTGILFPSVRGAAEPVLFDWEPTFNPEKLKVIQSGYDFLEKFLDHAYLAGDHLTIADICAGATVSSMNVIVPIAANRYPKISAWLDRLNSIEYFSRINGNGIKIITALFESKLNKSMK</sequence>
<dbReference type="InterPro" id="IPR004045">
    <property type="entry name" value="Glutathione_S-Trfase_N"/>
</dbReference>
<evidence type="ECO:0000259" key="2">
    <source>
        <dbReference type="PROSITE" id="PS50404"/>
    </source>
</evidence>
<dbReference type="Pfam" id="PF00043">
    <property type="entry name" value="GST_C"/>
    <property type="match status" value="1"/>
</dbReference>
<feature type="domain" description="GST N-terminal" evidence="2">
    <location>
        <begin position="1"/>
        <end position="83"/>
    </location>
</feature>
<feature type="domain" description="GST C-terminal" evidence="3">
    <location>
        <begin position="89"/>
        <end position="210"/>
    </location>
</feature>
<dbReference type="Pfam" id="PF13417">
    <property type="entry name" value="GST_N_3"/>
    <property type="match status" value="1"/>
</dbReference>
<dbReference type="Gene3D" id="3.40.30.10">
    <property type="entry name" value="Glutaredoxin"/>
    <property type="match status" value="1"/>
</dbReference>
<evidence type="ECO:0000256" key="1">
    <source>
        <dbReference type="ARBA" id="ARBA00011738"/>
    </source>
</evidence>